<evidence type="ECO:0000313" key="1">
    <source>
        <dbReference type="EMBL" id="MBX25652.1"/>
    </source>
</evidence>
<proteinExistence type="predicted"/>
<name>A0A2P2M5Z4_RHIMU</name>
<dbReference type="EMBL" id="GGEC01045168">
    <property type="protein sequence ID" value="MBX25652.1"/>
    <property type="molecule type" value="Transcribed_RNA"/>
</dbReference>
<dbReference type="AlphaFoldDB" id="A0A2P2M5Z4"/>
<protein>
    <submittedName>
        <fullName evidence="1">Uncharacterized protein</fullName>
    </submittedName>
</protein>
<sequence length="54" mass="6101">MVQQASHSPCVKHVTLLGTMSNRQDYTVLQIHMPVPNITGNLQCTHCWSLPNNR</sequence>
<organism evidence="1">
    <name type="scientific">Rhizophora mucronata</name>
    <name type="common">Asiatic mangrove</name>
    <dbReference type="NCBI Taxonomy" id="61149"/>
    <lineage>
        <taxon>Eukaryota</taxon>
        <taxon>Viridiplantae</taxon>
        <taxon>Streptophyta</taxon>
        <taxon>Embryophyta</taxon>
        <taxon>Tracheophyta</taxon>
        <taxon>Spermatophyta</taxon>
        <taxon>Magnoliopsida</taxon>
        <taxon>eudicotyledons</taxon>
        <taxon>Gunneridae</taxon>
        <taxon>Pentapetalae</taxon>
        <taxon>rosids</taxon>
        <taxon>fabids</taxon>
        <taxon>Malpighiales</taxon>
        <taxon>Rhizophoraceae</taxon>
        <taxon>Rhizophora</taxon>
    </lineage>
</organism>
<reference evidence="1" key="1">
    <citation type="submission" date="2018-02" db="EMBL/GenBank/DDBJ databases">
        <title>Rhizophora mucronata_Transcriptome.</title>
        <authorList>
            <person name="Meera S.P."/>
            <person name="Sreeshan A."/>
            <person name="Augustine A."/>
        </authorList>
    </citation>
    <scope>NUCLEOTIDE SEQUENCE</scope>
    <source>
        <tissue evidence="1">Leaf</tissue>
    </source>
</reference>
<accession>A0A2P2M5Z4</accession>